<feature type="region of interest" description="Disordered" evidence="4">
    <location>
        <begin position="463"/>
        <end position="490"/>
    </location>
</feature>
<feature type="domain" description="DH" evidence="6">
    <location>
        <begin position="120"/>
        <end position="302"/>
    </location>
</feature>
<dbReference type="GeneTree" id="ENSGT00940000155849"/>
<reference evidence="7" key="1">
    <citation type="submission" date="2025-08" db="UniProtKB">
        <authorList>
            <consortium name="Ensembl"/>
        </authorList>
    </citation>
    <scope>IDENTIFICATION</scope>
</reference>
<dbReference type="CDD" id="cd00160">
    <property type="entry name" value="RhoGEF"/>
    <property type="match status" value="1"/>
</dbReference>
<evidence type="ECO:0000259" key="5">
    <source>
        <dbReference type="PROSITE" id="PS50003"/>
    </source>
</evidence>
<keyword evidence="2" id="KW-0963">Cytoplasm</keyword>
<dbReference type="GO" id="GO:0005737">
    <property type="term" value="C:cytoplasm"/>
    <property type="evidence" value="ECO:0007669"/>
    <property type="project" value="UniProtKB-SubCell"/>
</dbReference>
<dbReference type="InterPro" id="IPR055251">
    <property type="entry name" value="SOS1_NGEF_PH"/>
</dbReference>
<dbReference type="PROSITE" id="PS50010">
    <property type="entry name" value="DH_2"/>
    <property type="match status" value="1"/>
</dbReference>
<evidence type="ECO:0000256" key="2">
    <source>
        <dbReference type="ARBA" id="ARBA00022490"/>
    </source>
</evidence>
<dbReference type="GO" id="GO:0035025">
    <property type="term" value="P:positive regulation of Rho protein signal transduction"/>
    <property type="evidence" value="ECO:0007669"/>
    <property type="project" value="TreeGrafter"/>
</dbReference>
<dbReference type="InterPro" id="IPR051480">
    <property type="entry name" value="Endocytic_GEF_Adapter"/>
</dbReference>
<feature type="domain" description="PH" evidence="5">
    <location>
        <begin position="332"/>
        <end position="446"/>
    </location>
</feature>
<dbReference type="GO" id="GO:0005085">
    <property type="term" value="F:guanyl-nucleotide exchange factor activity"/>
    <property type="evidence" value="ECO:0007669"/>
    <property type="project" value="UniProtKB-KW"/>
</dbReference>
<reference evidence="7" key="2">
    <citation type="submission" date="2025-09" db="UniProtKB">
        <authorList>
            <consortium name="Ensembl"/>
        </authorList>
    </citation>
    <scope>IDENTIFICATION</scope>
</reference>
<dbReference type="GO" id="GO:0070301">
    <property type="term" value="P:cellular response to hydrogen peroxide"/>
    <property type="evidence" value="ECO:0007669"/>
    <property type="project" value="Ensembl"/>
</dbReference>
<dbReference type="InterPro" id="IPR035899">
    <property type="entry name" value="DBL_dom_sf"/>
</dbReference>
<dbReference type="PROSITE" id="PS50003">
    <property type="entry name" value="PH_DOMAIN"/>
    <property type="match status" value="1"/>
</dbReference>
<dbReference type="FunFam" id="2.30.29.30:FF:000151">
    <property type="entry name" value="Rho guanine nucleotide exchange factor 3"/>
    <property type="match status" value="1"/>
</dbReference>
<dbReference type="Gene3D" id="2.30.29.30">
    <property type="entry name" value="Pleckstrin-homology domain (PH domain)/Phosphotyrosine-binding domain (PTB)"/>
    <property type="match status" value="1"/>
</dbReference>
<dbReference type="GO" id="GO:0071479">
    <property type="term" value="P:cellular response to ionizing radiation"/>
    <property type="evidence" value="ECO:0007669"/>
    <property type="project" value="Ensembl"/>
</dbReference>
<dbReference type="GO" id="GO:0043065">
    <property type="term" value="P:positive regulation of apoptotic process"/>
    <property type="evidence" value="ECO:0007669"/>
    <property type="project" value="Ensembl"/>
</dbReference>
<protein>
    <submittedName>
        <fullName evidence="7">Neuroepithelial cell transforming 1</fullName>
    </submittedName>
</protein>
<dbReference type="Pfam" id="PF22697">
    <property type="entry name" value="SOS1_NGEF_PH"/>
    <property type="match status" value="1"/>
</dbReference>
<evidence type="ECO:0000256" key="1">
    <source>
        <dbReference type="ARBA" id="ARBA00004496"/>
    </source>
</evidence>
<organism evidence="7 8">
    <name type="scientific">Naja naja</name>
    <name type="common">Indian cobra</name>
    <dbReference type="NCBI Taxonomy" id="35670"/>
    <lineage>
        <taxon>Eukaryota</taxon>
        <taxon>Metazoa</taxon>
        <taxon>Chordata</taxon>
        <taxon>Craniata</taxon>
        <taxon>Vertebrata</taxon>
        <taxon>Euteleostomi</taxon>
        <taxon>Lepidosauria</taxon>
        <taxon>Squamata</taxon>
        <taxon>Bifurcata</taxon>
        <taxon>Unidentata</taxon>
        <taxon>Episquamata</taxon>
        <taxon>Toxicofera</taxon>
        <taxon>Serpentes</taxon>
        <taxon>Colubroidea</taxon>
        <taxon>Elapidae</taxon>
        <taxon>Elapinae</taxon>
        <taxon>Naja</taxon>
    </lineage>
</organism>
<dbReference type="InterPro" id="IPR011993">
    <property type="entry name" value="PH-like_dom_sf"/>
</dbReference>
<dbReference type="PANTHER" id="PTHR46006">
    <property type="entry name" value="RHO GUANINE NUCLEOTIDE EXCHANGE FACTOR AT 64C, ISOFORM A"/>
    <property type="match status" value="1"/>
</dbReference>
<dbReference type="Pfam" id="PF00621">
    <property type="entry name" value="RhoGEF"/>
    <property type="match status" value="1"/>
</dbReference>
<dbReference type="Gene3D" id="1.20.900.10">
    <property type="entry name" value="Dbl homology (DH) domain"/>
    <property type="match status" value="1"/>
</dbReference>
<comment type="subcellular location">
    <subcellularLocation>
        <location evidence="1">Cytoplasm</location>
    </subcellularLocation>
</comment>
<accession>A0A8C6XJN2</accession>
<dbReference type="SUPFAM" id="SSF50729">
    <property type="entry name" value="PH domain-like"/>
    <property type="match status" value="1"/>
</dbReference>
<name>A0A8C6XJN2_NAJNA</name>
<dbReference type="SMART" id="SM00233">
    <property type="entry name" value="PH"/>
    <property type="match status" value="1"/>
</dbReference>
<dbReference type="SMART" id="SM00325">
    <property type="entry name" value="RhoGEF"/>
    <property type="match status" value="1"/>
</dbReference>
<dbReference type="InterPro" id="IPR001331">
    <property type="entry name" value="GDS_CDC24_CS"/>
</dbReference>
<dbReference type="PANTHER" id="PTHR46006:SF4">
    <property type="entry name" value="NEUROEPITHELIAL CELL-TRANSFORMING GENE 1 PROTEIN"/>
    <property type="match status" value="1"/>
</dbReference>
<evidence type="ECO:0000256" key="3">
    <source>
        <dbReference type="ARBA" id="ARBA00022658"/>
    </source>
</evidence>
<dbReference type="Ensembl" id="ENSNNAT00000016312.1">
    <property type="protein sequence ID" value="ENSNNAP00000015550.1"/>
    <property type="gene ID" value="ENSNNAG00000010474.1"/>
</dbReference>
<sequence length="537" mass="61433">MVAHDDAGGLLPIKRTIRVIDAQNQTFREQEEPSNKRVRSLARVTSLANLISPVRNGAVRRFGQTIQSFSLRGDTKSPASGQKPCGRLTAPTPPKRRNSVLWSETLDVTMKETLSTKEIKRQEAIYELSRGEQDLIEDLKLARKAYHDPMLKLSIMSEEELSHIFGDLDSYIPLHEDFLEKLGQVTRPDGSVEQIGPILVEWLPGLNAYKAYCSNQLAAKALLDQKKQDARVQDFLQRCLESPFSRKLDLWSFLDIPRSRLVKYPLLLKEILRHTANDHPDVQSLEEAICLIQGVLSDINLKKGESECQYYIDKLEYLDEKQRDPRIEASKVLLCHGELKNKNGHKLYIFLFQEILLLTRPVTRNERHSYQVYRQPIPVQDLVLEDHLSGIDNLHKTSFLLLAPFPAKNIFRVRFRDSSSGQSHTLQANDIFHKQQWFNCIQEAVAPFQPSPMPFEMKDLPELSEEGEENQPFGSNAKIQRRQASASGSFRLELGENGAEADMAGEPKNIKTYRMHSALRRSRDKSQLSIKRKETLV</sequence>
<proteinExistence type="predicted"/>
<dbReference type="PROSITE" id="PS00741">
    <property type="entry name" value="DH_1"/>
    <property type="match status" value="1"/>
</dbReference>
<dbReference type="OrthoDB" id="1716625at2759"/>
<gene>
    <name evidence="7" type="primary">NET1</name>
</gene>
<evidence type="ECO:0000256" key="4">
    <source>
        <dbReference type="SAM" id="MobiDB-lite"/>
    </source>
</evidence>
<dbReference type="OMA" id="ECGENDP"/>
<dbReference type="InterPro" id="IPR000219">
    <property type="entry name" value="DH_dom"/>
</dbReference>
<dbReference type="AlphaFoldDB" id="A0A8C6XJN2"/>
<dbReference type="InterPro" id="IPR001849">
    <property type="entry name" value="PH_domain"/>
</dbReference>
<feature type="region of interest" description="Disordered" evidence="4">
    <location>
        <begin position="516"/>
        <end position="537"/>
    </location>
</feature>
<evidence type="ECO:0000313" key="8">
    <source>
        <dbReference type="Proteomes" id="UP000694559"/>
    </source>
</evidence>
<dbReference type="GO" id="GO:0035556">
    <property type="term" value="P:intracellular signal transduction"/>
    <property type="evidence" value="ECO:0007669"/>
    <property type="project" value="InterPro"/>
</dbReference>
<evidence type="ECO:0000313" key="7">
    <source>
        <dbReference type="Ensembl" id="ENSNNAP00000015550.1"/>
    </source>
</evidence>
<feature type="region of interest" description="Disordered" evidence="4">
    <location>
        <begin position="71"/>
        <end position="96"/>
    </location>
</feature>
<evidence type="ECO:0000259" key="6">
    <source>
        <dbReference type="PROSITE" id="PS50010"/>
    </source>
</evidence>
<dbReference type="FunFam" id="1.20.900.10:FF:000010">
    <property type="entry name" value="Rho guanine nucleotide exchange factor 3 isoform 1"/>
    <property type="match status" value="1"/>
</dbReference>
<dbReference type="SUPFAM" id="SSF48065">
    <property type="entry name" value="DBL homology domain (DH-domain)"/>
    <property type="match status" value="1"/>
</dbReference>
<keyword evidence="3" id="KW-0344">Guanine-nucleotide releasing factor</keyword>
<feature type="compositionally biased region" description="Polar residues" evidence="4">
    <location>
        <begin position="472"/>
        <end position="488"/>
    </location>
</feature>
<keyword evidence="8" id="KW-1185">Reference proteome</keyword>
<dbReference type="Proteomes" id="UP000694559">
    <property type="component" value="Unplaced"/>
</dbReference>